<dbReference type="InterPro" id="IPR013783">
    <property type="entry name" value="Ig-like_fold"/>
</dbReference>
<dbReference type="AlphaFoldDB" id="A0A0E3PEC8"/>
<name>A0A0E3PEC8_9EURY</name>
<evidence type="ECO:0000259" key="2">
    <source>
        <dbReference type="Pfam" id="PF10633"/>
    </source>
</evidence>
<dbReference type="GeneID" id="41605937"/>
<evidence type="ECO:0000313" key="3">
    <source>
        <dbReference type="EMBL" id="AKB32575.1"/>
    </source>
</evidence>
<gene>
    <name evidence="3" type="ORF">MSSIH_1885</name>
</gene>
<accession>A0A0E3PEC8</accession>
<sequence>MLENGKKLFPILLIVLLPLMSLTAGADFSSLAVLSDISGKVARPGDLVEFSFTVEKGYNTSESTSVTFFIEKVPENWTAGVYTDGSQVSQITLPEEADERELTLKVRVPENVKDGAYTVKIGLKPYGENIRNYDKIYREFTVTIDRAAMSNLEIYSDIPGKKTHPGIPVSFGAFVENKYESRANFRIYLVSKPEQWGVDLLSTDGARITKLGVPAGESQEFEILVNPPLNATKGDYEVLVAACPEKGNRSVLLPISVSINPELSIDQDLSAYVELNSNIVGFEIRPETTAEFAVSLKNRYDQPLKLDLEVLSLPEGWRAEFVNDDDEEERLSSLMLSAGEELAFTVKVKPSQNATSGLYPVIVAAVSGNKIVSRQLEVNINNDLENEELLKVDSNPEELTLNPGSSSDVRISIENRGNDALEDVTLEINDVSGLSTQIQGFGTIDELEAGESKSISVEITANANAGSGAKEIFIRAKSDDLVSSEKSIKVNVEKSSSSGLLGIAMLGFAVLVLVFVIRKFGRR</sequence>
<evidence type="ECO:0000313" key="4">
    <source>
        <dbReference type="Proteomes" id="UP000033092"/>
    </source>
</evidence>
<feature type="domain" description="Alpha-galactosidase NEW3" evidence="2">
    <location>
        <begin position="292"/>
        <end position="365"/>
    </location>
</feature>
<reference evidence="3 4" key="1">
    <citation type="submission" date="2014-07" db="EMBL/GenBank/DDBJ databases">
        <title>Methanogenic archaea and the global carbon cycle.</title>
        <authorList>
            <person name="Henriksen J.R."/>
            <person name="Luke J."/>
            <person name="Reinhart S."/>
            <person name="Benedict M.N."/>
            <person name="Youngblut N.D."/>
            <person name="Metcalf M.E."/>
            <person name="Whitaker R.J."/>
            <person name="Metcalf W.W."/>
        </authorList>
    </citation>
    <scope>NUCLEOTIDE SEQUENCE [LARGE SCALE GENOMIC DNA]</scope>
    <source>
        <strain evidence="3 4">HI350</strain>
    </source>
</reference>
<keyword evidence="1" id="KW-0472">Membrane</keyword>
<proteinExistence type="predicted"/>
<dbReference type="PATRIC" id="fig|1434119.4.peg.2424"/>
<dbReference type="PANTHER" id="PTHR39198:SF1">
    <property type="entry name" value="ALPHA-GALACTOSIDASE NEW3 DOMAIN-CONTAINING PROTEIN"/>
    <property type="match status" value="1"/>
</dbReference>
<dbReference type="HOGENOM" id="CLU_039593_0_0_2"/>
<feature type="transmembrane region" description="Helical" evidence="1">
    <location>
        <begin position="499"/>
        <end position="517"/>
    </location>
</feature>
<dbReference type="Gene3D" id="2.60.40.10">
    <property type="entry name" value="Immunoglobulins"/>
    <property type="match status" value="1"/>
</dbReference>
<organism evidence="3 4">
    <name type="scientific">Methanosarcina siciliae HI350</name>
    <dbReference type="NCBI Taxonomy" id="1434119"/>
    <lineage>
        <taxon>Archaea</taxon>
        <taxon>Methanobacteriati</taxon>
        <taxon>Methanobacteriota</taxon>
        <taxon>Stenosarchaea group</taxon>
        <taxon>Methanomicrobia</taxon>
        <taxon>Methanosarcinales</taxon>
        <taxon>Methanosarcinaceae</taxon>
        <taxon>Methanosarcina</taxon>
    </lineage>
</organism>
<dbReference type="PANTHER" id="PTHR39198">
    <property type="entry name" value="HYPOTHETICAL MEMBRANE PROTEIN, CONSERVED"/>
    <property type="match status" value="1"/>
</dbReference>
<dbReference type="RefSeq" id="WP_148705360.1">
    <property type="nucleotide sequence ID" value="NZ_CP009507.1"/>
</dbReference>
<dbReference type="EMBL" id="CP009507">
    <property type="protein sequence ID" value="AKB32575.1"/>
    <property type="molecule type" value="Genomic_DNA"/>
</dbReference>
<protein>
    <recommendedName>
        <fullName evidence="2">Alpha-galactosidase NEW3 domain-containing protein</fullName>
    </recommendedName>
</protein>
<dbReference type="Pfam" id="PF10633">
    <property type="entry name" value="NPCBM_assoc"/>
    <property type="match status" value="1"/>
</dbReference>
<dbReference type="Proteomes" id="UP000033092">
    <property type="component" value="Chromosome"/>
</dbReference>
<dbReference type="InterPro" id="IPR018905">
    <property type="entry name" value="A-galactase_NEW3"/>
</dbReference>
<keyword evidence="1" id="KW-1133">Transmembrane helix</keyword>
<dbReference type="KEGG" id="msz:MSSIH_1885"/>
<keyword evidence="1" id="KW-0812">Transmembrane</keyword>
<evidence type="ECO:0000256" key="1">
    <source>
        <dbReference type="SAM" id="Phobius"/>
    </source>
</evidence>